<evidence type="ECO:0000313" key="1">
    <source>
        <dbReference type="EMBL" id="KAI1887880.1"/>
    </source>
</evidence>
<evidence type="ECO:0000313" key="2">
    <source>
        <dbReference type="Proteomes" id="UP000829720"/>
    </source>
</evidence>
<dbReference type="Pfam" id="PF04081">
    <property type="entry name" value="DNA_pol_delta_4"/>
    <property type="match status" value="1"/>
</dbReference>
<dbReference type="EMBL" id="JAERUA010000018">
    <property type="protein sequence ID" value="KAI1887880.1"/>
    <property type="molecule type" value="Genomic_DNA"/>
</dbReference>
<reference evidence="1" key="1">
    <citation type="submission" date="2021-01" db="EMBL/GenBank/DDBJ databases">
        <authorList>
            <person name="Zahm M."/>
            <person name="Roques C."/>
            <person name="Cabau C."/>
            <person name="Klopp C."/>
            <person name="Donnadieu C."/>
            <person name="Jouanno E."/>
            <person name="Lampietro C."/>
            <person name="Louis A."/>
            <person name="Herpin A."/>
            <person name="Echchiki A."/>
            <person name="Berthelot C."/>
            <person name="Parey E."/>
            <person name="Roest-Crollius H."/>
            <person name="Braasch I."/>
            <person name="Postlethwait J."/>
            <person name="Bobe J."/>
            <person name="Montfort J."/>
            <person name="Bouchez O."/>
            <person name="Begum T."/>
            <person name="Mejri S."/>
            <person name="Adams A."/>
            <person name="Chen W.-J."/>
            <person name="Guiguen Y."/>
        </authorList>
    </citation>
    <scope>NUCLEOTIDE SEQUENCE</scope>
    <source>
        <tissue evidence="1">Blood</tissue>
    </source>
</reference>
<dbReference type="PANTHER" id="PTHR14303:SF0">
    <property type="entry name" value="DNA POLYMERASE DELTA SUBUNIT 4"/>
    <property type="match status" value="1"/>
</dbReference>
<dbReference type="GO" id="GO:0043625">
    <property type="term" value="C:delta DNA polymerase complex"/>
    <property type="evidence" value="ECO:0007669"/>
    <property type="project" value="TreeGrafter"/>
</dbReference>
<dbReference type="GO" id="GO:0000731">
    <property type="term" value="P:DNA synthesis involved in DNA repair"/>
    <property type="evidence" value="ECO:0007669"/>
    <property type="project" value="InterPro"/>
</dbReference>
<keyword evidence="2" id="KW-1185">Reference proteome</keyword>
<dbReference type="InterPro" id="IPR007218">
    <property type="entry name" value="DNA_pol_delta_4"/>
</dbReference>
<evidence type="ECO:0008006" key="3">
    <source>
        <dbReference type="Google" id="ProtNLM"/>
    </source>
</evidence>
<comment type="caution">
    <text evidence="1">The sequence shown here is derived from an EMBL/GenBank/DDBJ whole genome shotgun (WGS) entry which is preliminary data.</text>
</comment>
<sequence>MASQAEIRPQFRRQAENISIEYPYIWRAQMAPKRRLITDTFKVVKRVKTEDKVEKELPVLEQEPETPPLTQREKDLSELQQFDLDWRYGPCIGISRLQRWERAELHGLNPPQSVRDLLLKTGEGTDYTHCLWNDYPL</sequence>
<dbReference type="PANTHER" id="PTHR14303">
    <property type="entry name" value="DNA POLYMERASE DELTA SUBUNIT 4"/>
    <property type="match status" value="1"/>
</dbReference>
<dbReference type="GO" id="GO:0003887">
    <property type="term" value="F:DNA-directed DNA polymerase activity"/>
    <property type="evidence" value="ECO:0007669"/>
    <property type="project" value="TreeGrafter"/>
</dbReference>
<accession>A0A8T3CVU6</accession>
<name>A0A8T3CVU6_9TELE</name>
<dbReference type="AlphaFoldDB" id="A0A8T3CVU6"/>
<gene>
    <name evidence="1" type="ORF">AGOR_G00195050</name>
</gene>
<dbReference type="Proteomes" id="UP000829720">
    <property type="component" value="Unassembled WGS sequence"/>
</dbReference>
<dbReference type="GO" id="GO:0006261">
    <property type="term" value="P:DNA-templated DNA replication"/>
    <property type="evidence" value="ECO:0007669"/>
    <property type="project" value="TreeGrafter"/>
</dbReference>
<protein>
    <recommendedName>
        <fullName evidence="3">DNA polymerase delta subunit 4</fullName>
    </recommendedName>
</protein>
<proteinExistence type="predicted"/>
<dbReference type="OrthoDB" id="337486at2759"/>
<organism evidence="1 2">
    <name type="scientific">Albula goreensis</name>
    <dbReference type="NCBI Taxonomy" id="1534307"/>
    <lineage>
        <taxon>Eukaryota</taxon>
        <taxon>Metazoa</taxon>
        <taxon>Chordata</taxon>
        <taxon>Craniata</taxon>
        <taxon>Vertebrata</taxon>
        <taxon>Euteleostomi</taxon>
        <taxon>Actinopterygii</taxon>
        <taxon>Neopterygii</taxon>
        <taxon>Teleostei</taxon>
        <taxon>Albuliformes</taxon>
        <taxon>Albulidae</taxon>
        <taxon>Albula</taxon>
    </lineage>
</organism>